<evidence type="ECO:0000313" key="3">
    <source>
        <dbReference type="Proteomes" id="UP000501421"/>
    </source>
</evidence>
<evidence type="ECO:0000256" key="1">
    <source>
        <dbReference type="SAM" id="Coils"/>
    </source>
</evidence>
<dbReference type="AlphaFoldDB" id="A0A679FRK4"/>
<dbReference type="EMBL" id="AP022557">
    <property type="protein sequence ID" value="BBW97689.1"/>
    <property type="molecule type" value="Genomic_DNA"/>
</dbReference>
<accession>A0A679FRK4</accession>
<name>A0A679FRK4_9BACL</name>
<gene>
    <name evidence="2" type="ORF">GsuE55_25220</name>
</gene>
<reference evidence="3" key="1">
    <citation type="journal article" date="2020" name="Microbiol. Resour. Announc.">
        <title>Complete Genome Sequence of Geobacillus sp. Strain E55-1, Isolated from Mine Geyser in Japan.</title>
        <authorList>
            <person name="Miyazaki K."/>
            <person name="Hase E."/>
            <person name="Tokito N."/>
        </authorList>
    </citation>
    <scope>NUCLEOTIDE SEQUENCE [LARGE SCALE GENOMIC DNA]</scope>
    <source>
        <strain evidence="3">E55-1</strain>
    </source>
</reference>
<feature type="coiled-coil region" evidence="1">
    <location>
        <begin position="5"/>
        <end position="39"/>
    </location>
</feature>
<evidence type="ECO:0000313" key="2">
    <source>
        <dbReference type="EMBL" id="BBW97689.1"/>
    </source>
</evidence>
<dbReference type="RefSeq" id="WP_269320050.1">
    <property type="nucleotide sequence ID" value="NZ_AP022557.1"/>
</dbReference>
<sequence>MTNEIRALEKKVGANNADIQKVKEKVKALNDQVQANKKALLQLL</sequence>
<keyword evidence="3" id="KW-1185">Reference proteome</keyword>
<dbReference type="Proteomes" id="UP000501421">
    <property type="component" value="Chromosome"/>
</dbReference>
<dbReference type="Gene3D" id="1.20.5.340">
    <property type="match status" value="1"/>
</dbReference>
<proteinExistence type="predicted"/>
<protein>
    <submittedName>
        <fullName evidence="2">Uncharacterized protein</fullName>
    </submittedName>
</protein>
<organism evidence="2 3">
    <name type="scientific">Geobacillus subterraneus</name>
    <dbReference type="NCBI Taxonomy" id="129338"/>
    <lineage>
        <taxon>Bacteria</taxon>
        <taxon>Bacillati</taxon>
        <taxon>Bacillota</taxon>
        <taxon>Bacilli</taxon>
        <taxon>Bacillales</taxon>
        <taxon>Anoxybacillaceae</taxon>
        <taxon>Geobacillus</taxon>
    </lineage>
</organism>
<keyword evidence="1" id="KW-0175">Coiled coil</keyword>